<comment type="similarity">
    <text evidence="1 2">Belongs to the metallophosphoesterase superfamily. YfcE family.</text>
</comment>
<protein>
    <recommendedName>
        <fullName evidence="2">Phosphoesterase</fullName>
        <ecNumber evidence="2">3.1.4.-</ecNumber>
    </recommendedName>
</protein>
<dbReference type="Gene3D" id="3.60.21.10">
    <property type="match status" value="1"/>
</dbReference>
<evidence type="ECO:0000256" key="1">
    <source>
        <dbReference type="ARBA" id="ARBA00008950"/>
    </source>
</evidence>
<dbReference type="GO" id="GO:0046872">
    <property type="term" value="F:metal ion binding"/>
    <property type="evidence" value="ECO:0007669"/>
    <property type="project" value="UniProtKB-KW"/>
</dbReference>
<comment type="caution">
    <text evidence="4">The sequence shown here is derived from an EMBL/GenBank/DDBJ whole genome shotgun (WGS) entry which is preliminary data.</text>
</comment>
<dbReference type="GO" id="GO:0016787">
    <property type="term" value="F:hydrolase activity"/>
    <property type="evidence" value="ECO:0007669"/>
    <property type="project" value="UniProtKB-UniRule"/>
</dbReference>
<organism evidence="4 5">
    <name type="scientific">Candidatus Coproplasma stercoripullorum</name>
    <dbReference type="NCBI Taxonomy" id="2840751"/>
    <lineage>
        <taxon>Bacteria</taxon>
        <taxon>Bacillati</taxon>
        <taxon>Bacillota</taxon>
        <taxon>Clostridia</taxon>
        <taxon>Eubacteriales</taxon>
        <taxon>Candidatus Coproplasma</taxon>
    </lineage>
</organism>
<dbReference type="EC" id="3.1.4.-" evidence="2"/>
<dbReference type="AlphaFoldDB" id="A0A9D1DBT1"/>
<proteinExistence type="inferred from homology"/>
<evidence type="ECO:0000256" key="2">
    <source>
        <dbReference type="RuleBase" id="RU362039"/>
    </source>
</evidence>
<name>A0A9D1DBT1_9FIRM</name>
<dbReference type="EMBL" id="DVHB01000011">
    <property type="protein sequence ID" value="HIR38850.1"/>
    <property type="molecule type" value="Genomic_DNA"/>
</dbReference>
<dbReference type="NCBIfam" id="NF006988">
    <property type="entry name" value="PRK09453.1"/>
    <property type="match status" value="1"/>
</dbReference>
<evidence type="ECO:0000313" key="5">
    <source>
        <dbReference type="Proteomes" id="UP000824179"/>
    </source>
</evidence>
<comment type="cofactor">
    <cofactor evidence="2">
        <name>a divalent metal cation</name>
        <dbReference type="ChEBI" id="CHEBI:60240"/>
    </cofactor>
</comment>
<dbReference type="Proteomes" id="UP000824179">
    <property type="component" value="Unassembled WGS sequence"/>
</dbReference>
<evidence type="ECO:0000313" key="4">
    <source>
        <dbReference type="EMBL" id="HIR38850.1"/>
    </source>
</evidence>
<dbReference type="NCBIfam" id="TIGR00040">
    <property type="entry name" value="yfcE"/>
    <property type="match status" value="1"/>
</dbReference>
<dbReference type="Pfam" id="PF12850">
    <property type="entry name" value="Metallophos_2"/>
    <property type="match status" value="1"/>
</dbReference>
<keyword evidence="4" id="KW-0378">Hydrolase</keyword>
<gene>
    <name evidence="4" type="primary">yfcE</name>
    <name evidence="4" type="ORF">IAB90_00550</name>
</gene>
<reference evidence="4" key="1">
    <citation type="submission" date="2020-10" db="EMBL/GenBank/DDBJ databases">
        <authorList>
            <person name="Gilroy R."/>
        </authorList>
    </citation>
    <scope>NUCLEOTIDE SEQUENCE</scope>
    <source>
        <strain evidence="4">ChiW25-3613</strain>
    </source>
</reference>
<feature type="domain" description="Calcineurin-like phosphoesterase" evidence="3">
    <location>
        <begin position="1"/>
        <end position="156"/>
    </location>
</feature>
<accession>A0A9D1DBT1</accession>
<sequence>MKLFIASDLHGSAKYCREMIAAFEREHADKMLLLGDILYHGPRNPLPEGYDPKSVGELLGAYKEKIICVRGNCEAEVDQMVLPFPCLSEYALVCADGINIYLSHGHRDVPPMLEGDVYITGHTHIPLAEKPSYLHLNPGSVSLPKEGSGRGYIVYENHAFIFKTLDGKEYDKVTV</sequence>
<dbReference type="SUPFAM" id="SSF56300">
    <property type="entry name" value="Metallo-dependent phosphatases"/>
    <property type="match status" value="1"/>
</dbReference>
<dbReference type="InterPro" id="IPR024654">
    <property type="entry name" value="Calcineurin-like_PHP_lpxH"/>
</dbReference>
<reference evidence="4" key="2">
    <citation type="journal article" date="2021" name="PeerJ">
        <title>Extensive microbial diversity within the chicken gut microbiome revealed by metagenomics and culture.</title>
        <authorList>
            <person name="Gilroy R."/>
            <person name="Ravi A."/>
            <person name="Getino M."/>
            <person name="Pursley I."/>
            <person name="Horton D.L."/>
            <person name="Alikhan N.F."/>
            <person name="Baker D."/>
            <person name="Gharbi K."/>
            <person name="Hall N."/>
            <person name="Watson M."/>
            <person name="Adriaenssens E.M."/>
            <person name="Foster-Nyarko E."/>
            <person name="Jarju S."/>
            <person name="Secka A."/>
            <person name="Antonio M."/>
            <person name="Oren A."/>
            <person name="Chaudhuri R.R."/>
            <person name="La Ragione R."/>
            <person name="Hildebrand F."/>
            <person name="Pallen M.J."/>
        </authorList>
    </citation>
    <scope>NUCLEOTIDE SEQUENCE</scope>
    <source>
        <strain evidence="4">ChiW25-3613</strain>
    </source>
</reference>
<keyword evidence="2" id="KW-0479">Metal-binding</keyword>
<dbReference type="InterPro" id="IPR000979">
    <property type="entry name" value="Phosphodiesterase_MJ0936/Vps29"/>
</dbReference>
<dbReference type="InterPro" id="IPR029052">
    <property type="entry name" value="Metallo-depent_PP-like"/>
</dbReference>
<evidence type="ECO:0000259" key="3">
    <source>
        <dbReference type="Pfam" id="PF12850"/>
    </source>
</evidence>